<organism evidence="9 10">
    <name type="scientific">Granulicella mallensis (strain ATCC BAA-1857 / DSM 23137 / MP5ACTX8)</name>
    <dbReference type="NCBI Taxonomy" id="682795"/>
    <lineage>
        <taxon>Bacteria</taxon>
        <taxon>Pseudomonadati</taxon>
        <taxon>Acidobacteriota</taxon>
        <taxon>Terriglobia</taxon>
        <taxon>Terriglobales</taxon>
        <taxon>Acidobacteriaceae</taxon>
        <taxon>Granulicella</taxon>
    </lineage>
</organism>
<gene>
    <name evidence="9" type="ordered locus">AciX8_1383</name>
</gene>
<evidence type="ECO:0000256" key="4">
    <source>
        <dbReference type="ARBA" id="ARBA00023136"/>
    </source>
</evidence>
<dbReference type="EC" id="1.6.5.11" evidence="9"/>
<dbReference type="PANTHER" id="PTHR42829">
    <property type="entry name" value="NADH-UBIQUINONE OXIDOREDUCTASE CHAIN 5"/>
    <property type="match status" value="1"/>
</dbReference>
<dbReference type="NCBIfam" id="NF005141">
    <property type="entry name" value="PRK06590.1"/>
    <property type="match status" value="1"/>
</dbReference>
<feature type="transmembrane region" description="Helical" evidence="6">
    <location>
        <begin position="549"/>
        <end position="570"/>
    </location>
</feature>
<feature type="domain" description="NADH-Ubiquinone oxidoreductase (complex I) chain 5 N-terminal" evidence="8">
    <location>
        <begin position="70"/>
        <end position="120"/>
    </location>
</feature>
<dbReference type="Pfam" id="PF00361">
    <property type="entry name" value="Proton_antipo_M"/>
    <property type="match status" value="1"/>
</dbReference>
<feature type="transmembrane region" description="Helical" evidence="6">
    <location>
        <begin position="378"/>
        <end position="398"/>
    </location>
</feature>
<comment type="subcellular location">
    <subcellularLocation>
        <location evidence="1">Endomembrane system</location>
        <topology evidence="1">Multi-pass membrane protein</topology>
    </subcellularLocation>
    <subcellularLocation>
        <location evidence="5">Membrane</location>
        <topology evidence="5">Multi-pass membrane protein</topology>
    </subcellularLocation>
</comment>
<dbReference type="GO" id="GO:0016020">
    <property type="term" value="C:membrane"/>
    <property type="evidence" value="ECO:0007669"/>
    <property type="project" value="UniProtKB-SubCell"/>
</dbReference>
<dbReference type="KEGG" id="gma:AciX8_1383"/>
<evidence type="ECO:0000256" key="3">
    <source>
        <dbReference type="ARBA" id="ARBA00022989"/>
    </source>
</evidence>
<dbReference type="EMBL" id="CP003130">
    <property type="protein sequence ID" value="AEU35726.1"/>
    <property type="molecule type" value="Genomic_DNA"/>
</dbReference>
<feature type="transmembrane region" description="Helical" evidence="6">
    <location>
        <begin position="6"/>
        <end position="23"/>
    </location>
</feature>
<feature type="transmembrane region" description="Helical" evidence="6">
    <location>
        <begin position="309"/>
        <end position="335"/>
    </location>
</feature>
<reference evidence="9 10" key="1">
    <citation type="submission" date="2011-11" db="EMBL/GenBank/DDBJ databases">
        <title>Complete sequence of Granulicella mallensis MP5ACTX8.</title>
        <authorList>
            <consortium name="US DOE Joint Genome Institute"/>
            <person name="Lucas S."/>
            <person name="Copeland A."/>
            <person name="Lapidus A."/>
            <person name="Cheng J.-F."/>
            <person name="Goodwin L."/>
            <person name="Pitluck S."/>
            <person name="Peters L."/>
            <person name="Lu M."/>
            <person name="Detter J.C."/>
            <person name="Han C."/>
            <person name="Tapia R."/>
            <person name="Land M."/>
            <person name="Hauser L."/>
            <person name="Kyrpides N."/>
            <person name="Ivanova N."/>
            <person name="Mikhailova N."/>
            <person name="Pagani I."/>
            <person name="Rawat S."/>
            <person name="Mannisto M."/>
            <person name="Haggblom M."/>
            <person name="Woyke T."/>
        </authorList>
    </citation>
    <scope>NUCLEOTIDE SEQUENCE [LARGE SCALE GENOMIC DNA]</scope>
    <source>
        <strain evidence="10">ATCC BAA-1857 / DSM 23137 / MP5ACTX8</strain>
    </source>
</reference>
<feature type="transmembrane region" description="Helical" evidence="6">
    <location>
        <begin position="174"/>
        <end position="196"/>
    </location>
</feature>
<dbReference type="GO" id="GO:0008137">
    <property type="term" value="F:NADH dehydrogenase (ubiquinone) activity"/>
    <property type="evidence" value="ECO:0007669"/>
    <property type="project" value="InterPro"/>
</dbReference>
<dbReference type="STRING" id="682795.AciX8_1383"/>
<feature type="transmembrane region" description="Helical" evidence="6">
    <location>
        <begin position="87"/>
        <end position="107"/>
    </location>
</feature>
<evidence type="ECO:0000259" key="7">
    <source>
        <dbReference type="Pfam" id="PF00361"/>
    </source>
</evidence>
<evidence type="ECO:0000256" key="2">
    <source>
        <dbReference type="ARBA" id="ARBA00022692"/>
    </source>
</evidence>
<accession>G8P010</accession>
<keyword evidence="4 6" id="KW-0472">Membrane</keyword>
<dbReference type="AlphaFoldDB" id="G8P010"/>
<dbReference type="Gene3D" id="1.20.5.2700">
    <property type="match status" value="1"/>
</dbReference>
<proteinExistence type="predicted"/>
<keyword evidence="9" id="KW-0560">Oxidoreductase</keyword>
<dbReference type="GO" id="GO:0048038">
    <property type="term" value="F:quinone binding"/>
    <property type="evidence" value="ECO:0007669"/>
    <property type="project" value="UniProtKB-KW"/>
</dbReference>
<dbReference type="Proteomes" id="UP000007113">
    <property type="component" value="Chromosome"/>
</dbReference>
<name>G8P010_GRAMM</name>
<dbReference type="GO" id="GO:0015990">
    <property type="term" value="P:electron transport coupled proton transport"/>
    <property type="evidence" value="ECO:0007669"/>
    <property type="project" value="TreeGrafter"/>
</dbReference>
<keyword evidence="10" id="KW-1185">Reference proteome</keyword>
<protein>
    <submittedName>
        <fullName evidence="9">Proton-translocating NADH-quinone oxidoreductase, chain L</fullName>
        <ecNumber evidence="9">1.6.5.11</ecNumber>
    </submittedName>
</protein>
<dbReference type="PRINTS" id="PR01435">
    <property type="entry name" value="NPOXDRDTASE5"/>
</dbReference>
<dbReference type="InterPro" id="IPR018393">
    <property type="entry name" value="NADHpl_OxRdtase_5_subgr"/>
</dbReference>
<feature type="transmembrane region" description="Helical" evidence="6">
    <location>
        <begin position="119"/>
        <end position="137"/>
    </location>
</feature>
<evidence type="ECO:0000259" key="8">
    <source>
        <dbReference type="Pfam" id="PF00662"/>
    </source>
</evidence>
<feature type="transmembrane region" description="Helical" evidence="6">
    <location>
        <begin position="655"/>
        <end position="674"/>
    </location>
</feature>
<dbReference type="GO" id="GO:0003954">
    <property type="term" value="F:NADH dehydrogenase activity"/>
    <property type="evidence" value="ECO:0007669"/>
    <property type="project" value="TreeGrafter"/>
</dbReference>
<dbReference type="PANTHER" id="PTHR42829:SF2">
    <property type="entry name" value="NADH-UBIQUINONE OXIDOREDUCTASE CHAIN 5"/>
    <property type="match status" value="1"/>
</dbReference>
<feature type="domain" description="NADH:quinone oxidoreductase/Mrp antiporter transmembrane" evidence="7">
    <location>
        <begin position="136"/>
        <end position="428"/>
    </location>
</feature>
<dbReference type="InterPro" id="IPR001750">
    <property type="entry name" value="ND/Mrp_TM"/>
</dbReference>
<feature type="transmembrane region" description="Helical" evidence="6">
    <location>
        <begin position="498"/>
        <end position="517"/>
    </location>
</feature>
<dbReference type="NCBIfam" id="TIGR01974">
    <property type="entry name" value="NDH_I_L"/>
    <property type="match status" value="1"/>
</dbReference>
<feature type="transmembrane region" description="Helical" evidence="6">
    <location>
        <begin position="30"/>
        <end position="51"/>
    </location>
</feature>
<keyword evidence="3 6" id="KW-1133">Transmembrane helix</keyword>
<dbReference type="eggNOG" id="COG1009">
    <property type="taxonomic scope" value="Bacteria"/>
</dbReference>
<dbReference type="InterPro" id="IPR003945">
    <property type="entry name" value="NU5C-like"/>
</dbReference>
<feature type="transmembrane region" description="Helical" evidence="6">
    <location>
        <begin position="281"/>
        <end position="302"/>
    </location>
</feature>
<dbReference type="Pfam" id="PF00662">
    <property type="entry name" value="Proton_antipo_N"/>
    <property type="match status" value="1"/>
</dbReference>
<feature type="transmembrane region" description="Helical" evidence="6">
    <location>
        <begin position="253"/>
        <end position="275"/>
    </location>
</feature>
<dbReference type="OrthoDB" id="9807568at2"/>
<dbReference type="HOGENOM" id="CLU_007100_6_0_0"/>
<evidence type="ECO:0000313" key="9">
    <source>
        <dbReference type="EMBL" id="AEU35726.1"/>
    </source>
</evidence>
<evidence type="ECO:0000313" key="10">
    <source>
        <dbReference type="Proteomes" id="UP000007113"/>
    </source>
</evidence>
<dbReference type="GO" id="GO:0012505">
    <property type="term" value="C:endomembrane system"/>
    <property type="evidence" value="ECO:0007669"/>
    <property type="project" value="UniProtKB-SubCell"/>
</dbReference>
<feature type="transmembrane region" description="Helical" evidence="6">
    <location>
        <begin position="216"/>
        <end position="241"/>
    </location>
</feature>
<keyword evidence="2 5" id="KW-0812">Transmembrane</keyword>
<evidence type="ECO:0000256" key="1">
    <source>
        <dbReference type="ARBA" id="ARBA00004127"/>
    </source>
</evidence>
<dbReference type="GO" id="GO:0042773">
    <property type="term" value="P:ATP synthesis coupled electron transport"/>
    <property type="evidence" value="ECO:0007669"/>
    <property type="project" value="InterPro"/>
</dbReference>
<sequence length="679" mass="73874">MNPQLLWLIPILPFAGFLINGTFGRKLPRAAVSAIALLFTAAPAVIVAMLWNYMKFGNGPLTFSAVSGPWIAVSGFQVNFAFTVDHLTLIMLAVITGVGFLIHLYSVGYMAHEEGFWRFFAYLNLFMFFMLVLVLSSSFLLLFVGWEGVGLASYLLIGFYFTKDSAANAGKKAFVVNRIGDFGFLLAMFLLIAHFGSLDFNSVFTQISATPLTGGFLTAIALLLVVGATGKSAQIPLYIWLPDAMEGPTPVSALIHAATMVTAGIYMVARCHVLFNHAPAALTVVAVIGAATALLAATIGVVQTDIKRVLAYSTVSQLGYMFMACGVGAYSAGIFHLMTHAFFKALLFLAAGSVIHALNGEQDMRKMGGLWKRIPVTFWTMTMGVFAIAGLPPLAAFFSKDEILYQTFLWDNPLAKLLWAVGMFTAFLTSFYMFRLWFKTFFGPSHVEEHGHHELDVHAAHGAAIHARHDTKLVLEAEHQHAHAHGVHESPWIMTLPLGILAILSIVGGWVGVPLAFGGHNEFEHFLEPVFNPAMTAVTEHTATRGPEIGLAVVSVLAALLGLLLAYILYVRKPDTSTALAEKFKPLYSLLDHKYWVDEIYGTVIVTPLLAFSRFFLGYFVDTGLVQGTGGSLTAGTRSFAWLVRRVQSGNIRSYAGWLALGAAAVIAVVVFGLHPHLR</sequence>
<evidence type="ECO:0000256" key="6">
    <source>
        <dbReference type="SAM" id="Phobius"/>
    </source>
</evidence>
<feature type="transmembrane region" description="Helical" evidence="6">
    <location>
        <begin position="143"/>
        <end position="162"/>
    </location>
</feature>
<feature type="transmembrane region" description="Helical" evidence="6">
    <location>
        <begin position="341"/>
        <end position="358"/>
    </location>
</feature>
<dbReference type="PRINTS" id="PR01434">
    <property type="entry name" value="NADHDHGNASE5"/>
</dbReference>
<dbReference type="InterPro" id="IPR001516">
    <property type="entry name" value="Proton_antipo_N"/>
</dbReference>
<evidence type="ECO:0000256" key="5">
    <source>
        <dbReference type="RuleBase" id="RU000320"/>
    </source>
</evidence>
<dbReference type="RefSeq" id="WP_014264606.1">
    <property type="nucleotide sequence ID" value="NC_016631.1"/>
</dbReference>
<feature type="transmembrane region" description="Helical" evidence="6">
    <location>
        <begin position="418"/>
        <end position="438"/>
    </location>
</feature>